<keyword evidence="6 10" id="KW-0548">Nucleotidyltransferase</keyword>
<evidence type="ECO:0000256" key="6">
    <source>
        <dbReference type="ARBA" id="ARBA00022695"/>
    </source>
</evidence>
<dbReference type="OrthoDB" id="276422at2759"/>
<dbReference type="PROSITE" id="PS00489">
    <property type="entry name" value="RNA_POL_PHAGE_2"/>
    <property type="match status" value="1"/>
</dbReference>
<name>A0A2G9H5N5_9LAMI</name>
<dbReference type="InterPro" id="IPR002092">
    <property type="entry name" value="DNA-dir_Rpol_phage-type"/>
</dbReference>
<comment type="catalytic activity">
    <reaction evidence="8">
        <text>RNA(n) + a ribonucleoside 5'-triphosphate = RNA(n+1) + diphosphate</text>
        <dbReference type="Rhea" id="RHEA:21248"/>
        <dbReference type="Rhea" id="RHEA-COMP:14527"/>
        <dbReference type="Rhea" id="RHEA-COMP:17342"/>
        <dbReference type="ChEBI" id="CHEBI:33019"/>
        <dbReference type="ChEBI" id="CHEBI:61557"/>
        <dbReference type="ChEBI" id="CHEBI:140395"/>
        <dbReference type="EC" id="2.7.7.6"/>
    </reaction>
</comment>
<gene>
    <name evidence="10" type="ORF">CDL12_14552</name>
</gene>
<dbReference type="GO" id="GO:0006390">
    <property type="term" value="P:mitochondrial transcription"/>
    <property type="evidence" value="ECO:0007669"/>
    <property type="project" value="TreeGrafter"/>
</dbReference>
<reference evidence="11" key="1">
    <citation type="journal article" date="2018" name="Gigascience">
        <title>Genome assembly of the Pink Ipe (Handroanthus impetiginosus, Bignoniaceae), a highly valued, ecologically keystone Neotropical timber forest tree.</title>
        <authorList>
            <person name="Silva-Junior O.B."/>
            <person name="Grattapaglia D."/>
            <person name="Novaes E."/>
            <person name="Collevatti R.G."/>
        </authorList>
    </citation>
    <scope>NUCLEOTIDE SEQUENCE [LARGE SCALE GENOMIC DNA]</scope>
    <source>
        <strain evidence="11">cv. UFG-1</strain>
    </source>
</reference>
<proteinExistence type="inferred from homology"/>
<organism evidence="10 11">
    <name type="scientific">Handroanthus impetiginosus</name>
    <dbReference type="NCBI Taxonomy" id="429701"/>
    <lineage>
        <taxon>Eukaryota</taxon>
        <taxon>Viridiplantae</taxon>
        <taxon>Streptophyta</taxon>
        <taxon>Embryophyta</taxon>
        <taxon>Tracheophyta</taxon>
        <taxon>Spermatophyta</taxon>
        <taxon>Magnoliopsida</taxon>
        <taxon>eudicotyledons</taxon>
        <taxon>Gunneridae</taxon>
        <taxon>Pentapetalae</taxon>
        <taxon>asterids</taxon>
        <taxon>lamiids</taxon>
        <taxon>Lamiales</taxon>
        <taxon>Bignoniaceae</taxon>
        <taxon>Crescentiina</taxon>
        <taxon>Tabebuia alliance</taxon>
        <taxon>Handroanthus</taxon>
    </lineage>
</organism>
<protein>
    <recommendedName>
        <fullName evidence="3">DNA-directed RNA polymerase</fullName>
        <ecNumber evidence="3">2.7.7.6</ecNumber>
    </recommendedName>
</protein>
<keyword evidence="5 10" id="KW-0808">Transferase</keyword>
<dbReference type="Pfam" id="PF00940">
    <property type="entry name" value="RNA_pol"/>
    <property type="match status" value="1"/>
</dbReference>
<dbReference type="PANTHER" id="PTHR10102:SF27">
    <property type="entry name" value="DNA-DIRECTED RNA POLYMERASE 1B, MITOCHONDRIAL"/>
    <property type="match status" value="1"/>
</dbReference>
<comment type="function">
    <text evidence="1">DNA-dependent RNA polymerase catalyzes the transcription of DNA into RNA using the four ribonucleoside triphosphates as substrates.</text>
</comment>
<keyword evidence="11" id="KW-1185">Reference proteome</keyword>
<evidence type="ECO:0000313" key="11">
    <source>
        <dbReference type="Proteomes" id="UP000231279"/>
    </source>
</evidence>
<dbReference type="InterPro" id="IPR043502">
    <property type="entry name" value="DNA/RNA_pol_sf"/>
</dbReference>
<evidence type="ECO:0000256" key="1">
    <source>
        <dbReference type="ARBA" id="ARBA00004026"/>
    </source>
</evidence>
<feature type="domain" description="DNA-directed RNA polymerase C-terminal" evidence="9">
    <location>
        <begin position="13"/>
        <end position="229"/>
    </location>
</feature>
<dbReference type="AlphaFoldDB" id="A0A2G9H5N5"/>
<dbReference type="Proteomes" id="UP000231279">
    <property type="component" value="Unassembled WGS sequence"/>
</dbReference>
<keyword evidence="7" id="KW-0804">Transcription</keyword>
<evidence type="ECO:0000256" key="3">
    <source>
        <dbReference type="ARBA" id="ARBA00012418"/>
    </source>
</evidence>
<dbReference type="InterPro" id="IPR046950">
    <property type="entry name" value="DNA-dir_Rpol_C_phage-type"/>
</dbReference>
<dbReference type="GO" id="GO:0034245">
    <property type="term" value="C:mitochondrial DNA-directed RNA polymerase complex"/>
    <property type="evidence" value="ECO:0007669"/>
    <property type="project" value="TreeGrafter"/>
</dbReference>
<evidence type="ECO:0000256" key="7">
    <source>
        <dbReference type="ARBA" id="ARBA00023163"/>
    </source>
</evidence>
<evidence type="ECO:0000256" key="4">
    <source>
        <dbReference type="ARBA" id="ARBA00022478"/>
    </source>
</evidence>
<keyword evidence="4 10" id="KW-0240">DNA-directed RNA polymerase</keyword>
<dbReference type="PANTHER" id="PTHR10102">
    <property type="entry name" value="DNA-DIRECTED RNA POLYMERASE, MITOCHONDRIAL"/>
    <property type="match status" value="1"/>
</dbReference>
<dbReference type="FunFam" id="1.10.150.20:FF:000027">
    <property type="entry name" value="DNA-directed RNA polymerase"/>
    <property type="match status" value="1"/>
</dbReference>
<accession>A0A2G9H5N5</accession>
<evidence type="ECO:0000256" key="8">
    <source>
        <dbReference type="ARBA" id="ARBA00048552"/>
    </source>
</evidence>
<dbReference type="STRING" id="429701.A0A2G9H5N5"/>
<sequence>MKRDAAKDPATDPNVMRARMLIDQVDRKLVKQTVMTSVYGVTYIGARDQIKRRLHERGAIEDDAECFACACYAAKTTLTALGEMFEAARSIMSWLGDCAKIIANENQPVHWTTPLGLPVVQPYRKLGRHMIKTSLQVLTLKRETDKVMTKRQRTAFPPNFVHSLDGSHMMMTAIACSEAGLNFAGVHDSYWTHACDVDKMNKILREKFVELYEAPVLENLLEGFQKSFPNLKFPPLPERGDFDLREVLDSTYFFN</sequence>
<dbReference type="SUPFAM" id="SSF56672">
    <property type="entry name" value="DNA/RNA polymerases"/>
    <property type="match status" value="1"/>
</dbReference>
<comment type="similarity">
    <text evidence="2">Belongs to the phage and mitochondrial RNA polymerase family.</text>
</comment>
<dbReference type="GO" id="GO:0003677">
    <property type="term" value="F:DNA binding"/>
    <property type="evidence" value="ECO:0007669"/>
    <property type="project" value="InterPro"/>
</dbReference>
<dbReference type="GO" id="GO:0003899">
    <property type="term" value="F:DNA-directed RNA polymerase activity"/>
    <property type="evidence" value="ECO:0007669"/>
    <property type="project" value="UniProtKB-EC"/>
</dbReference>
<evidence type="ECO:0000256" key="2">
    <source>
        <dbReference type="ARBA" id="ARBA00009493"/>
    </source>
</evidence>
<evidence type="ECO:0000256" key="5">
    <source>
        <dbReference type="ARBA" id="ARBA00022679"/>
    </source>
</evidence>
<evidence type="ECO:0000313" key="10">
    <source>
        <dbReference type="EMBL" id="PIN12824.1"/>
    </source>
</evidence>
<dbReference type="Gene3D" id="1.10.150.20">
    <property type="entry name" value="5' to 3' exonuclease, C-terminal subdomain"/>
    <property type="match status" value="1"/>
</dbReference>
<dbReference type="EMBL" id="NKXS01002604">
    <property type="protein sequence ID" value="PIN12824.1"/>
    <property type="molecule type" value="Genomic_DNA"/>
</dbReference>
<evidence type="ECO:0000259" key="9">
    <source>
        <dbReference type="Pfam" id="PF00940"/>
    </source>
</evidence>
<dbReference type="EC" id="2.7.7.6" evidence="3"/>
<comment type="caution">
    <text evidence="10">The sequence shown here is derived from an EMBL/GenBank/DDBJ whole genome shotgun (WGS) entry which is preliminary data.</text>
</comment>